<keyword evidence="2" id="KW-1185">Reference proteome</keyword>
<proteinExistence type="predicted"/>
<comment type="caution">
    <text evidence="1">The sequence shown here is derived from an EMBL/GenBank/DDBJ whole genome shotgun (WGS) entry which is preliminary data.</text>
</comment>
<dbReference type="AlphaFoldDB" id="A0A8K0QVE9"/>
<reference evidence="1" key="1">
    <citation type="journal article" date="2021" name="Nat. Commun.">
        <title>Genetic determinants of endophytism in the Arabidopsis root mycobiome.</title>
        <authorList>
            <person name="Mesny F."/>
            <person name="Miyauchi S."/>
            <person name="Thiergart T."/>
            <person name="Pickel B."/>
            <person name="Atanasova L."/>
            <person name="Karlsson M."/>
            <person name="Huettel B."/>
            <person name="Barry K.W."/>
            <person name="Haridas S."/>
            <person name="Chen C."/>
            <person name="Bauer D."/>
            <person name="Andreopoulos W."/>
            <person name="Pangilinan J."/>
            <person name="LaButti K."/>
            <person name="Riley R."/>
            <person name="Lipzen A."/>
            <person name="Clum A."/>
            <person name="Drula E."/>
            <person name="Henrissat B."/>
            <person name="Kohler A."/>
            <person name="Grigoriev I.V."/>
            <person name="Martin F.M."/>
            <person name="Hacquard S."/>
        </authorList>
    </citation>
    <scope>NUCLEOTIDE SEQUENCE</scope>
    <source>
        <strain evidence="1">MPI-SDFR-AT-0120</strain>
    </source>
</reference>
<dbReference type="Proteomes" id="UP000813461">
    <property type="component" value="Unassembled WGS sequence"/>
</dbReference>
<dbReference type="EMBL" id="JAGMVJ010000020">
    <property type="protein sequence ID" value="KAH7075011.1"/>
    <property type="molecule type" value="Genomic_DNA"/>
</dbReference>
<evidence type="ECO:0000313" key="1">
    <source>
        <dbReference type="EMBL" id="KAH7075011.1"/>
    </source>
</evidence>
<accession>A0A8K0QVE9</accession>
<gene>
    <name evidence="1" type="ORF">FB567DRAFT_596958</name>
</gene>
<sequence>MSTLPATSAPNSKIYSITVQEPKQAWRKKSIISTILEQTPAEYRAKTNPKELTTKIFQVKEENMPADRFLPTQMNRANRNADKSETMTSTGFHFLFVNRDDPAMPGCELMIPPDTADWKSAEVQYIDADINKTWAMHPGPPPPSPEDTSLHTIRIYFFPFCPNASHNNKVEYATPKAYRKNVDCTKLLYKDLVFPNGGVPEEPHQTVQIRDRLLESIGFNYIATLYHDQKVIPYPADVTKDYYTYVPPDTAEWKAALVPYKPLEDFEKTFGFKFGLKEIYFLGQDIHITACLAPARTPAAVVGEPEYFGAGFRGLKAWKASGALETLLRHTFTIDKDEFTDEDVVDCPHLMKYGSTECTSGECYLAVYKGHHQLPHPTIRNRGAQVAPDDWGVETWWGETEAQEAEAALGEVGASNLMVFIFIVT</sequence>
<evidence type="ECO:0000313" key="2">
    <source>
        <dbReference type="Proteomes" id="UP000813461"/>
    </source>
</evidence>
<organism evidence="1 2">
    <name type="scientific">Paraphoma chrysanthemicola</name>
    <dbReference type="NCBI Taxonomy" id="798071"/>
    <lineage>
        <taxon>Eukaryota</taxon>
        <taxon>Fungi</taxon>
        <taxon>Dikarya</taxon>
        <taxon>Ascomycota</taxon>
        <taxon>Pezizomycotina</taxon>
        <taxon>Dothideomycetes</taxon>
        <taxon>Pleosporomycetidae</taxon>
        <taxon>Pleosporales</taxon>
        <taxon>Pleosporineae</taxon>
        <taxon>Phaeosphaeriaceae</taxon>
        <taxon>Paraphoma</taxon>
    </lineage>
</organism>
<protein>
    <submittedName>
        <fullName evidence="1">Uncharacterized protein</fullName>
    </submittedName>
</protein>
<name>A0A8K0QVE9_9PLEO</name>